<sequence length="44" mass="5246">MFVPKLGKNGDTKSESFLRRNYFTDKQLFRIPFFRKLSDSTSKN</sequence>
<reference evidence="1 2" key="1">
    <citation type="submission" date="2008-08" db="EMBL/GenBank/DDBJ databases">
        <title>Draft genome sequence of Bacteroides plebeius (DSM 17135).</title>
        <authorList>
            <person name="Sudarsanam P."/>
            <person name="Ley R."/>
            <person name="Guruge J."/>
            <person name="Turnbaugh P.J."/>
            <person name="Mahowald M."/>
            <person name="Liep D."/>
            <person name="Gordon J."/>
        </authorList>
    </citation>
    <scope>NUCLEOTIDE SEQUENCE [LARGE SCALE GENOMIC DNA]</scope>
    <source>
        <strain evidence="2">DSM 17135 / JCM 12973 / M2</strain>
    </source>
</reference>
<proteinExistence type="predicted"/>
<evidence type="ECO:0000313" key="2">
    <source>
        <dbReference type="Proteomes" id="UP000003452"/>
    </source>
</evidence>
<dbReference type="EMBL" id="ABQC02000022">
    <property type="protein sequence ID" value="EDY94844.1"/>
    <property type="molecule type" value="Genomic_DNA"/>
</dbReference>
<dbReference type="Proteomes" id="UP000003452">
    <property type="component" value="Unassembled WGS sequence"/>
</dbReference>
<organism evidence="1 2">
    <name type="scientific">Phocaeicola plebeius (strain DSM 17135 / JCM 12973 / CCUG 54634 / M2)</name>
    <name type="common">Bacteroides plebeius</name>
    <dbReference type="NCBI Taxonomy" id="484018"/>
    <lineage>
        <taxon>Bacteria</taxon>
        <taxon>Pseudomonadati</taxon>
        <taxon>Bacteroidota</taxon>
        <taxon>Bacteroidia</taxon>
        <taxon>Bacteroidales</taxon>
        <taxon>Bacteroidaceae</taxon>
        <taxon>Phocaeicola</taxon>
    </lineage>
</organism>
<evidence type="ECO:0000313" key="1">
    <source>
        <dbReference type="EMBL" id="EDY94844.1"/>
    </source>
</evidence>
<gene>
    <name evidence="1" type="ORF">BACPLE_02681</name>
</gene>
<accession>B5D104</accession>
<reference evidence="1 2" key="2">
    <citation type="submission" date="2008-08" db="EMBL/GenBank/DDBJ databases">
        <authorList>
            <person name="Fulton L."/>
            <person name="Clifton S."/>
            <person name="Fulton B."/>
            <person name="Xu J."/>
            <person name="Minx P."/>
            <person name="Pepin K.H."/>
            <person name="Johnson M."/>
            <person name="Thiruvilangam P."/>
            <person name="Bhonagiri V."/>
            <person name="Nash W.E."/>
            <person name="Mardis E.R."/>
            <person name="Wilson R.K."/>
        </authorList>
    </citation>
    <scope>NUCLEOTIDE SEQUENCE [LARGE SCALE GENOMIC DNA]</scope>
    <source>
        <strain evidence="2">DSM 17135 / JCM 12973 / M2</strain>
    </source>
</reference>
<comment type="caution">
    <text evidence="1">The sequence shown here is derived from an EMBL/GenBank/DDBJ whole genome shotgun (WGS) entry which is preliminary data.</text>
</comment>
<name>B5D104_PHOPM</name>
<dbReference type="AlphaFoldDB" id="B5D104"/>
<protein>
    <submittedName>
        <fullName evidence="1">Uncharacterized protein</fullName>
    </submittedName>
</protein>
<dbReference type="HOGENOM" id="CLU_3212604_0_0_10"/>